<sequence length="302" mass="34037">MDLNALEIFQVLAKTLNVTNTADIIDVPSSSVSRKIKILEQELGAALFHRGGKKMSLTPQGEMLLERSTVITNEMNVIRSQISCQDDSMSGAIRLVIPSAFLNLLADDFLISFQEKYPNIHLHIQSRQGRQINELLDFDVAISPNLPKDESLIVKKLYRSKRYFCAGNDFIALHGEPKSPEALTQLPFLSLLHSNVKKEELSWNSGCEQSNIIHINSYASSDSPEALAQMMLANKGVACLPEGLLKKLPADRYKILFDGLIYDANNVYTVYLSRQFRLPRVDVFISELQKHIQQEWESSTII</sequence>
<dbReference type="EMBL" id="CP136522">
    <property type="protein sequence ID" value="WOT06636.1"/>
    <property type="molecule type" value="Genomic_DNA"/>
</dbReference>
<dbReference type="InterPro" id="IPR036388">
    <property type="entry name" value="WH-like_DNA-bd_sf"/>
</dbReference>
<comment type="similarity">
    <text evidence="1">Belongs to the LysR transcriptional regulatory family.</text>
</comment>
<dbReference type="SUPFAM" id="SSF46785">
    <property type="entry name" value="Winged helix' DNA-binding domain"/>
    <property type="match status" value="1"/>
</dbReference>
<dbReference type="Pfam" id="PF00126">
    <property type="entry name" value="HTH_1"/>
    <property type="match status" value="1"/>
</dbReference>
<keyword evidence="3" id="KW-0238">DNA-binding</keyword>
<evidence type="ECO:0000313" key="6">
    <source>
        <dbReference type="EMBL" id="WOT06636.1"/>
    </source>
</evidence>
<dbReference type="InterPro" id="IPR005119">
    <property type="entry name" value="LysR_subst-bd"/>
</dbReference>
<dbReference type="Gene3D" id="1.10.10.10">
    <property type="entry name" value="Winged helix-like DNA-binding domain superfamily/Winged helix DNA-binding domain"/>
    <property type="match status" value="1"/>
</dbReference>
<evidence type="ECO:0000256" key="3">
    <source>
        <dbReference type="ARBA" id="ARBA00023125"/>
    </source>
</evidence>
<dbReference type="Gene3D" id="3.40.190.290">
    <property type="match status" value="1"/>
</dbReference>
<dbReference type="RefSeq" id="WP_310470910.1">
    <property type="nucleotide sequence ID" value="NZ_CP136522.1"/>
</dbReference>
<dbReference type="Pfam" id="PF03466">
    <property type="entry name" value="LysR_substrate"/>
    <property type="match status" value="1"/>
</dbReference>
<evidence type="ECO:0000256" key="2">
    <source>
        <dbReference type="ARBA" id="ARBA00023015"/>
    </source>
</evidence>
<name>A0ABZ0K2D6_9GAMM</name>
<keyword evidence="4" id="KW-0804">Transcription</keyword>
<feature type="domain" description="HTH lysR-type" evidence="5">
    <location>
        <begin position="1"/>
        <end position="58"/>
    </location>
</feature>
<organism evidence="6 7">
    <name type="scientific">Shewanella youngdeokensis</name>
    <dbReference type="NCBI Taxonomy" id="2999068"/>
    <lineage>
        <taxon>Bacteria</taxon>
        <taxon>Pseudomonadati</taxon>
        <taxon>Pseudomonadota</taxon>
        <taxon>Gammaproteobacteria</taxon>
        <taxon>Alteromonadales</taxon>
        <taxon>Shewanellaceae</taxon>
        <taxon>Shewanella</taxon>
    </lineage>
</organism>
<keyword evidence="7" id="KW-1185">Reference proteome</keyword>
<proteinExistence type="inferred from homology"/>
<dbReference type="PANTHER" id="PTHR30537:SF5">
    <property type="entry name" value="HTH-TYPE TRANSCRIPTIONAL ACTIVATOR TTDR-RELATED"/>
    <property type="match status" value="1"/>
</dbReference>
<dbReference type="Proteomes" id="UP001529491">
    <property type="component" value="Chromosome"/>
</dbReference>
<evidence type="ECO:0000256" key="4">
    <source>
        <dbReference type="ARBA" id="ARBA00023163"/>
    </source>
</evidence>
<keyword evidence="2" id="KW-0805">Transcription regulation</keyword>
<evidence type="ECO:0000313" key="7">
    <source>
        <dbReference type="Proteomes" id="UP001529491"/>
    </source>
</evidence>
<dbReference type="PROSITE" id="PS50931">
    <property type="entry name" value="HTH_LYSR"/>
    <property type="match status" value="1"/>
</dbReference>
<reference evidence="6 7" key="1">
    <citation type="submission" date="2023-10" db="EMBL/GenBank/DDBJ databases">
        <title>Complete genome sequence of Shewanella sp. DAU334.</title>
        <authorList>
            <person name="Lee Y.-S."/>
            <person name="Jeong H.-R."/>
            <person name="Hwang E.-J."/>
            <person name="Choi Y.-L."/>
            <person name="Kim G.-D."/>
        </authorList>
    </citation>
    <scope>NUCLEOTIDE SEQUENCE [LARGE SCALE GENOMIC DNA]</scope>
    <source>
        <strain evidence="6 7">DAU334</strain>
    </source>
</reference>
<dbReference type="InterPro" id="IPR036390">
    <property type="entry name" value="WH_DNA-bd_sf"/>
</dbReference>
<accession>A0ABZ0K2D6</accession>
<dbReference type="InterPro" id="IPR000847">
    <property type="entry name" value="LysR_HTH_N"/>
</dbReference>
<evidence type="ECO:0000256" key="1">
    <source>
        <dbReference type="ARBA" id="ARBA00009437"/>
    </source>
</evidence>
<gene>
    <name evidence="6" type="ORF">RGE70_07720</name>
</gene>
<evidence type="ECO:0000259" key="5">
    <source>
        <dbReference type="PROSITE" id="PS50931"/>
    </source>
</evidence>
<dbReference type="SUPFAM" id="SSF53850">
    <property type="entry name" value="Periplasmic binding protein-like II"/>
    <property type="match status" value="1"/>
</dbReference>
<dbReference type="PANTHER" id="PTHR30537">
    <property type="entry name" value="HTH-TYPE TRANSCRIPTIONAL REGULATOR"/>
    <property type="match status" value="1"/>
</dbReference>
<dbReference type="InterPro" id="IPR058163">
    <property type="entry name" value="LysR-type_TF_proteobact-type"/>
</dbReference>
<protein>
    <submittedName>
        <fullName evidence="6">LysR family transcriptional regulator</fullName>
    </submittedName>
</protein>